<dbReference type="PANTHER" id="PTHR21481:SF0">
    <property type="entry name" value="PROTEIN CLEC16A"/>
    <property type="match status" value="1"/>
</dbReference>
<dbReference type="AlphaFoldDB" id="A0A812VW30"/>
<keyword evidence="1" id="KW-0072">Autophagy</keyword>
<protein>
    <submittedName>
        <fullName evidence="3">CLEC16A protein</fullName>
    </submittedName>
</protein>
<dbReference type="GO" id="GO:0006914">
    <property type="term" value="P:autophagy"/>
    <property type="evidence" value="ECO:0007669"/>
    <property type="project" value="UniProtKB-KW"/>
</dbReference>
<evidence type="ECO:0000313" key="4">
    <source>
        <dbReference type="Proteomes" id="UP000649617"/>
    </source>
</evidence>
<comment type="caution">
    <text evidence="3">The sequence shown here is derived from an EMBL/GenBank/DDBJ whole genome shotgun (WGS) entry which is preliminary data.</text>
</comment>
<dbReference type="InterPro" id="IPR019155">
    <property type="entry name" value="CLEC16A/TT9_N"/>
</dbReference>
<dbReference type="OrthoDB" id="424824at2759"/>
<dbReference type="GO" id="GO:0005794">
    <property type="term" value="C:Golgi apparatus"/>
    <property type="evidence" value="ECO:0007669"/>
    <property type="project" value="TreeGrafter"/>
</dbReference>
<proteinExistence type="predicted"/>
<accession>A0A812VW30</accession>
<dbReference type="EMBL" id="CAJNIZ010042986">
    <property type="protein sequence ID" value="CAE7645783.1"/>
    <property type="molecule type" value="Genomic_DNA"/>
</dbReference>
<dbReference type="PANTHER" id="PTHR21481">
    <property type="entry name" value="PROTEIN CLEC16A"/>
    <property type="match status" value="1"/>
</dbReference>
<dbReference type="GO" id="GO:1901096">
    <property type="term" value="P:regulation of autophagosome maturation"/>
    <property type="evidence" value="ECO:0007669"/>
    <property type="project" value="TreeGrafter"/>
</dbReference>
<dbReference type="Pfam" id="PF09758">
    <property type="entry name" value="FPL"/>
    <property type="match status" value="1"/>
</dbReference>
<sequence length="949" mass="103806">MLLPPFLAALRVHEDVIRFLALLFSRHGSSPMLHRCLATRWGEILRTGYVSMVENQQELNNQVAKVFWELGATSRFTNFRWVTLSQQIVPLEAGWQRMFNGFIMMTRTLSFLHRIRHRTRLLRPQNVDSEHLLPKVGGEYDNWELRRSMFEAGHDVLAGCYLEIQKLPHQESMIFTDKAVPHPKGKAFNLTTYVNILLVLRFLIRKVFAMVWVLGDSRDCGTRPGGREICNPVPSKNPYDMLEVMAYDGIANAAALAQLFSIERLSFFAGSLLLQPSVLALRNAGQQYVECELIVLVFLLTERGAVISWGTPDFPSVHHPNLLTEAVRSLGCSEQFEFGEIPLLGGVDTSDPKAWLQAGQGQVAGIPGERSRTSLLVSTRAKELTQQLRSMAELPASQHLRAGWQAHDGSSVRDMEHRSDGAAGWTGFAEGGQLGESGTTGDLRDSRLGLSIPVILAGVVEGSTSCEGWQLNGEVPGGRFKYSYRQPSPNKWGLHFLDIDLGTSHRPAVDISLVTGYLDPSQVTIMLRSAQTHPGGRLSSFRPALQPLTRPPHAAFAMFCSVGCAGPQRRPSLRFSPRGPAGCNESALGASLRSIRLRLEAVAFGRRRVDVPELVEEIRKATACLVWSENNDDSLFNLFCEHSMLAGFVAALRAEASPTAVKLQILQSLSILVQNAQRDTSLIYFLSQGMLNDFFDDPPGNMDEESMAYFVTLLKGISLRLDGEMALLCLSTSPSRGSAGYGGSHGTRTHSAVRMPIFDRAVKLIAHADPMVQTSARNATLRMLSLEAPAVRAAVEGAAAGSLAPSLADAAATLRDGISFRYDGLKMDDCKAQPAALSSLLDFAADLLHLGIAPLTAAMEKEGFSMVGGRAAWRGPLMSLHQAENHAAVRVFEKPQEGAAVIAEIANGALLHALAVNGNFVNVCWRGIDGWIGRKNARRAGRPNFTTTL</sequence>
<feature type="domain" description="FPL" evidence="2">
    <location>
        <begin position="618"/>
        <end position="783"/>
    </location>
</feature>
<organism evidence="3 4">
    <name type="scientific">Symbiodinium pilosum</name>
    <name type="common">Dinoflagellate</name>
    <dbReference type="NCBI Taxonomy" id="2952"/>
    <lineage>
        <taxon>Eukaryota</taxon>
        <taxon>Sar</taxon>
        <taxon>Alveolata</taxon>
        <taxon>Dinophyceae</taxon>
        <taxon>Suessiales</taxon>
        <taxon>Symbiodiniaceae</taxon>
        <taxon>Symbiodinium</taxon>
    </lineage>
</organism>
<dbReference type="InterPro" id="IPR039272">
    <property type="entry name" value="CLEC16A/TT9"/>
</dbReference>
<dbReference type="Proteomes" id="UP000649617">
    <property type="component" value="Unassembled WGS sequence"/>
</dbReference>
<evidence type="ECO:0000313" key="3">
    <source>
        <dbReference type="EMBL" id="CAE7645783.1"/>
    </source>
</evidence>
<evidence type="ECO:0000259" key="2">
    <source>
        <dbReference type="Pfam" id="PF09758"/>
    </source>
</evidence>
<evidence type="ECO:0000256" key="1">
    <source>
        <dbReference type="ARBA" id="ARBA00023006"/>
    </source>
</evidence>
<gene>
    <name evidence="3" type="primary">CLEC16A</name>
    <name evidence="3" type="ORF">SPIL2461_LOCUS17164</name>
</gene>
<dbReference type="GO" id="GO:0005770">
    <property type="term" value="C:late endosome"/>
    <property type="evidence" value="ECO:0007669"/>
    <property type="project" value="TreeGrafter"/>
</dbReference>
<name>A0A812VW30_SYMPI</name>
<dbReference type="GO" id="GO:0016197">
    <property type="term" value="P:endosomal transport"/>
    <property type="evidence" value="ECO:0007669"/>
    <property type="project" value="TreeGrafter"/>
</dbReference>
<keyword evidence="4" id="KW-1185">Reference proteome</keyword>
<reference evidence="3" key="1">
    <citation type="submission" date="2021-02" db="EMBL/GenBank/DDBJ databases">
        <authorList>
            <person name="Dougan E. K."/>
            <person name="Rhodes N."/>
            <person name="Thang M."/>
            <person name="Chan C."/>
        </authorList>
    </citation>
    <scope>NUCLEOTIDE SEQUENCE</scope>
</reference>
<dbReference type="GO" id="GO:0007034">
    <property type="term" value="P:vacuolar transport"/>
    <property type="evidence" value="ECO:0007669"/>
    <property type="project" value="TreeGrafter"/>
</dbReference>